<sequence>MEYQDTITTNSQDPSGGTGRQEPAQDSTSGPSTDLPEQPRKDVPAENAQVSPRQPEEKLETVAALGQAQMKTTLLNLKEEAPAQGEMAITDIAEDLDRQLEDIIKTYGSGDTLRGREAKEETSGSQALDNGEGISEECIEEVGKEQPEATVQAEANKEMGKEQKLDKKKLKGLGEYQIHSSMNIFIEHKGTRAAVSSLSAA</sequence>
<name>A0A401TF83_CHIPU</name>
<feature type="compositionally biased region" description="Basic and acidic residues" evidence="1">
    <location>
        <begin position="113"/>
        <end position="122"/>
    </location>
</feature>
<feature type="region of interest" description="Disordered" evidence="1">
    <location>
        <begin position="113"/>
        <end position="164"/>
    </location>
</feature>
<dbReference type="Proteomes" id="UP000287033">
    <property type="component" value="Unassembled WGS sequence"/>
</dbReference>
<dbReference type="AlphaFoldDB" id="A0A401TF83"/>
<feature type="compositionally biased region" description="Polar residues" evidence="1">
    <location>
        <begin position="1"/>
        <end position="15"/>
    </location>
</feature>
<dbReference type="EMBL" id="BEZZ01051775">
    <property type="protein sequence ID" value="GCC41302.1"/>
    <property type="molecule type" value="Genomic_DNA"/>
</dbReference>
<reference evidence="2 3" key="1">
    <citation type="journal article" date="2018" name="Nat. Ecol. Evol.">
        <title>Shark genomes provide insights into elasmobranch evolution and the origin of vertebrates.</title>
        <authorList>
            <person name="Hara Y"/>
            <person name="Yamaguchi K"/>
            <person name="Onimaru K"/>
            <person name="Kadota M"/>
            <person name="Koyanagi M"/>
            <person name="Keeley SD"/>
            <person name="Tatsumi K"/>
            <person name="Tanaka K"/>
            <person name="Motone F"/>
            <person name="Kageyama Y"/>
            <person name="Nozu R"/>
            <person name="Adachi N"/>
            <person name="Nishimura O"/>
            <person name="Nakagawa R"/>
            <person name="Tanegashima C"/>
            <person name="Kiyatake I"/>
            <person name="Matsumoto R"/>
            <person name="Murakumo K"/>
            <person name="Nishida K"/>
            <person name="Terakita A"/>
            <person name="Kuratani S"/>
            <person name="Sato K"/>
            <person name="Hyodo S Kuraku.S."/>
        </authorList>
    </citation>
    <scope>NUCLEOTIDE SEQUENCE [LARGE SCALE GENOMIC DNA]</scope>
</reference>
<evidence type="ECO:0000313" key="3">
    <source>
        <dbReference type="Proteomes" id="UP000287033"/>
    </source>
</evidence>
<evidence type="ECO:0000256" key="1">
    <source>
        <dbReference type="SAM" id="MobiDB-lite"/>
    </source>
</evidence>
<feature type="region of interest" description="Disordered" evidence="1">
    <location>
        <begin position="1"/>
        <end position="64"/>
    </location>
</feature>
<evidence type="ECO:0000313" key="2">
    <source>
        <dbReference type="EMBL" id="GCC41302.1"/>
    </source>
</evidence>
<comment type="caution">
    <text evidence="2">The sequence shown here is derived from an EMBL/GenBank/DDBJ whole genome shotgun (WGS) entry which is preliminary data.</text>
</comment>
<organism evidence="2 3">
    <name type="scientific">Chiloscyllium punctatum</name>
    <name type="common">Brownbanded bambooshark</name>
    <name type="synonym">Hemiscyllium punctatum</name>
    <dbReference type="NCBI Taxonomy" id="137246"/>
    <lineage>
        <taxon>Eukaryota</taxon>
        <taxon>Metazoa</taxon>
        <taxon>Chordata</taxon>
        <taxon>Craniata</taxon>
        <taxon>Vertebrata</taxon>
        <taxon>Chondrichthyes</taxon>
        <taxon>Elasmobranchii</taxon>
        <taxon>Galeomorphii</taxon>
        <taxon>Galeoidea</taxon>
        <taxon>Orectolobiformes</taxon>
        <taxon>Hemiscylliidae</taxon>
        <taxon>Chiloscyllium</taxon>
    </lineage>
</organism>
<protein>
    <submittedName>
        <fullName evidence="2">Uncharacterized protein</fullName>
    </submittedName>
</protein>
<keyword evidence="3" id="KW-1185">Reference proteome</keyword>
<feature type="compositionally biased region" description="Basic and acidic residues" evidence="1">
    <location>
        <begin position="155"/>
        <end position="164"/>
    </location>
</feature>
<gene>
    <name evidence="2" type="ORF">chiPu_0025076</name>
</gene>
<dbReference type="OMA" id="MNIFIEH"/>
<proteinExistence type="predicted"/>
<dbReference type="OrthoDB" id="9808730at2759"/>
<dbReference type="STRING" id="137246.A0A401TF83"/>
<accession>A0A401TF83</accession>